<evidence type="ECO:0000256" key="6">
    <source>
        <dbReference type="RuleBase" id="RU363053"/>
    </source>
</evidence>
<evidence type="ECO:0000313" key="7">
    <source>
        <dbReference type="EMBL" id="KAF0694357.1"/>
    </source>
</evidence>
<dbReference type="Proteomes" id="UP000332933">
    <property type="component" value="Unassembled WGS sequence"/>
</dbReference>
<feature type="transmembrane region" description="Helical" evidence="6">
    <location>
        <begin position="54"/>
        <end position="72"/>
    </location>
</feature>
<evidence type="ECO:0000313" key="9">
    <source>
        <dbReference type="Proteomes" id="UP000332933"/>
    </source>
</evidence>
<comment type="similarity">
    <text evidence="2 6">Belongs to the peroxisomal membrane protein PXMP2/4 family.</text>
</comment>
<proteinExistence type="inferred from homology"/>
<dbReference type="InterPro" id="IPR007248">
    <property type="entry name" value="Mpv17_PMP22"/>
</dbReference>
<gene>
    <name evidence="8" type="primary">Aste57867_14768</name>
    <name evidence="7" type="ORF">As57867_014713</name>
    <name evidence="8" type="ORF">ASTE57867_14768</name>
</gene>
<dbReference type="OrthoDB" id="430207at2759"/>
<evidence type="ECO:0000313" key="8">
    <source>
        <dbReference type="EMBL" id="VFT91586.1"/>
    </source>
</evidence>
<accession>A0A485L1V0</accession>
<evidence type="ECO:0000256" key="5">
    <source>
        <dbReference type="ARBA" id="ARBA00023136"/>
    </source>
</evidence>
<evidence type="ECO:0000256" key="4">
    <source>
        <dbReference type="ARBA" id="ARBA00022989"/>
    </source>
</evidence>
<evidence type="ECO:0000256" key="3">
    <source>
        <dbReference type="ARBA" id="ARBA00022692"/>
    </source>
</evidence>
<keyword evidence="3 6" id="KW-0812">Transmembrane</keyword>
<comment type="subcellular location">
    <subcellularLocation>
        <location evidence="1">Membrane</location>
        <topology evidence="1">Multi-pass membrane protein</topology>
    </subcellularLocation>
</comment>
<reference evidence="7" key="2">
    <citation type="submission" date="2019-06" db="EMBL/GenBank/DDBJ databases">
        <title>Genomics analysis of Aphanomyces spp. identifies a new class of oomycete effector associated with host adaptation.</title>
        <authorList>
            <person name="Gaulin E."/>
        </authorList>
    </citation>
    <scope>NUCLEOTIDE SEQUENCE</scope>
    <source>
        <strain evidence="7">CBS 578.67</strain>
    </source>
</reference>
<keyword evidence="9" id="KW-1185">Reference proteome</keyword>
<reference evidence="8 9" key="1">
    <citation type="submission" date="2019-03" db="EMBL/GenBank/DDBJ databases">
        <authorList>
            <person name="Gaulin E."/>
            <person name="Dumas B."/>
        </authorList>
    </citation>
    <scope>NUCLEOTIDE SEQUENCE [LARGE SCALE GENOMIC DNA]</scope>
    <source>
        <strain evidence="8">CBS 568.67</strain>
    </source>
</reference>
<feature type="transmembrane region" description="Helical" evidence="6">
    <location>
        <begin position="128"/>
        <end position="149"/>
    </location>
</feature>
<organism evidence="8 9">
    <name type="scientific">Aphanomyces stellatus</name>
    <dbReference type="NCBI Taxonomy" id="120398"/>
    <lineage>
        <taxon>Eukaryota</taxon>
        <taxon>Sar</taxon>
        <taxon>Stramenopiles</taxon>
        <taxon>Oomycota</taxon>
        <taxon>Saprolegniomycetes</taxon>
        <taxon>Saprolegniales</taxon>
        <taxon>Verrucalvaceae</taxon>
        <taxon>Aphanomyces</taxon>
    </lineage>
</organism>
<dbReference type="EMBL" id="VJMH01005574">
    <property type="protein sequence ID" value="KAF0694357.1"/>
    <property type="molecule type" value="Genomic_DNA"/>
</dbReference>
<dbReference type="GO" id="GO:0005737">
    <property type="term" value="C:cytoplasm"/>
    <property type="evidence" value="ECO:0007669"/>
    <property type="project" value="TreeGrafter"/>
</dbReference>
<feature type="transmembrane region" description="Helical" evidence="6">
    <location>
        <begin position="84"/>
        <end position="108"/>
    </location>
</feature>
<keyword evidence="4 6" id="KW-1133">Transmembrane helix</keyword>
<dbReference type="GO" id="GO:0016020">
    <property type="term" value="C:membrane"/>
    <property type="evidence" value="ECO:0007669"/>
    <property type="project" value="UniProtKB-SubCell"/>
</dbReference>
<dbReference type="Pfam" id="PF04117">
    <property type="entry name" value="Mpv17_PMP22"/>
    <property type="match status" value="1"/>
</dbReference>
<sequence length="194" mass="22108">MRAWYKTMSAKYPRVVAGCTASVVLTSADATCQTVLQPPDEPKGYDWSRTAGLALFGLVYYGGPCKTLYLYFDKVFGTKPTAKTVAIQTFLDCYIHTPATLIPAFYFITNAVKGKRVDETLVQLRREWFTASFGSIVFWTPVQVVNFWVVPQHSKILFVACFSFLHKTWLSWLSNRHDHDLRTQERHQLVPDAA</sequence>
<evidence type="ECO:0000256" key="1">
    <source>
        <dbReference type="ARBA" id="ARBA00004141"/>
    </source>
</evidence>
<evidence type="ECO:0000256" key="2">
    <source>
        <dbReference type="ARBA" id="ARBA00006824"/>
    </source>
</evidence>
<dbReference type="AlphaFoldDB" id="A0A485L1V0"/>
<protein>
    <submittedName>
        <fullName evidence="8">Aste57867_14768 protein</fullName>
    </submittedName>
</protein>
<keyword evidence="5 6" id="KW-0472">Membrane</keyword>
<dbReference type="EMBL" id="CAADRA010005595">
    <property type="protein sequence ID" value="VFT91586.1"/>
    <property type="molecule type" value="Genomic_DNA"/>
</dbReference>
<dbReference type="PANTHER" id="PTHR11266">
    <property type="entry name" value="PEROXISOMAL MEMBRANE PROTEIN 2, PXMP2 MPV17"/>
    <property type="match status" value="1"/>
</dbReference>
<dbReference type="PANTHER" id="PTHR11266:SF21">
    <property type="entry name" value="ACT DOMAIN-CONTAINING PROTEIN"/>
    <property type="match status" value="1"/>
</dbReference>
<name>A0A485L1V0_9STRA</name>